<name>A0A7R9HTP7_9NEOP</name>
<evidence type="ECO:0000313" key="1">
    <source>
        <dbReference type="EMBL" id="CAD7434398.1"/>
    </source>
</evidence>
<proteinExistence type="predicted"/>
<reference evidence="1" key="1">
    <citation type="submission" date="2020-11" db="EMBL/GenBank/DDBJ databases">
        <authorList>
            <person name="Tran Van P."/>
        </authorList>
    </citation>
    <scope>NUCLEOTIDE SEQUENCE</scope>
</reference>
<dbReference type="EMBL" id="OB797519">
    <property type="protein sequence ID" value="CAD7434398.1"/>
    <property type="molecule type" value="Genomic_DNA"/>
</dbReference>
<sequence length="61" mass="6785">MPAFAGRMSEKLVRKNTFRENLENPTVFVSLFCESDVSTEGFLAEECDLEKIKSSSPPTLG</sequence>
<gene>
    <name evidence="1" type="ORF">TMSB3V08_LOCUS11050</name>
</gene>
<organism evidence="1">
    <name type="scientific">Timema monikensis</name>
    <dbReference type="NCBI Taxonomy" id="170555"/>
    <lineage>
        <taxon>Eukaryota</taxon>
        <taxon>Metazoa</taxon>
        <taxon>Ecdysozoa</taxon>
        <taxon>Arthropoda</taxon>
        <taxon>Hexapoda</taxon>
        <taxon>Insecta</taxon>
        <taxon>Pterygota</taxon>
        <taxon>Neoptera</taxon>
        <taxon>Polyneoptera</taxon>
        <taxon>Phasmatodea</taxon>
        <taxon>Timematodea</taxon>
        <taxon>Timematoidea</taxon>
        <taxon>Timematidae</taxon>
        <taxon>Timema</taxon>
    </lineage>
</organism>
<dbReference type="AlphaFoldDB" id="A0A7R9HTP7"/>
<protein>
    <submittedName>
        <fullName evidence="1">Uncharacterized protein</fullName>
    </submittedName>
</protein>
<accession>A0A7R9HTP7</accession>